<dbReference type="Proteomes" id="UP001596353">
    <property type="component" value="Unassembled WGS sequence"/>
</dbReference>
<proteinExistence type="predicted"/>
<sequence>MLTYRPDKFERAFHLQDGAALWDFLRQPENRLRMETATYLGRPAIEPLSPALVQAFGNQVRDHQIRQMIGHMVRQIMEECGYRLDRSGVRIRRRNNIFFSGSRYLAPDSA</sequence>
<dbReference type="EMBL" id="JBHSWG010000001">
    <property type="protein sequence ID" value="MFC6759024.1"/>
    <property type="molecule type" value="Genomic_DNA"/>
</dbReference>
<organism evidence="1 2">
    <name type="scientific">Sulfitobacter porphyrae</name>
    <dbReference type="NCBI Taxonomy" id="1246864"/>
    <lineage>
        <taxon>Bacteria</taxon>
        <taxon>Pseudomonadati</taxon>
        <taxon>Pseudomonadota</taxon>
        <taxon>Alphaproteobacteria</taxon>
        <taxon>Rhodobacterales</taxon>
        <taxon>Roseobacteraceae</taxon>
        <taxon>Sulfitobacter</taxon>
    </lineage>
</organism>
<evidence type="ECO:0000313" key="2">
    <source>
        <dbReference type="Proteomes" id="UP001596353"/>
    </source>
</evidence>
<protein>
    <submittedName>
        <fullName evidence="1">Uncharacterized protein</fullName>
    </submittedName>
</protein>
<gene>
    <name evidence="1" type="ORF">ACFQFQ_05100</name>
</gene>
<name>A0ABW2B0D0_9RHOB</name>
<reference evidence="2" key="1">
    <citation type="journal article" date="2019" name="Int. J. Syst. Evol. Microbiol.">
        <title>The Global Catalogue of Microorganisms (GCM) 10K type strain sequencing project: providing services to taxonomists for standard genome sequencing and annotation.</title>
        <authorList>
            <consortium name="The Broad Institute Genomics Platform"/>
            <consortium name="The Broad Institute Genome Sequencing Center for Infectious Disease"/>
            <person name="Wu L."/>
            <person name="Ma J."/>
        </authorList>
    </citation>
    <scope>NUCLEOTIDE SEQUENCE [LARGE SCALE GENOMIC DNA]</scope>
    <source>
        <strain evidence="2">CCUG 66188</strain>
    </source>
</reference>
<keyword evidence="2" id="KW-1185">Reference proteome</keyword>
<evidence type="ECO:0000313" key="1">
    <source>
        <dbReference type="EMBL" id="MFC6759024.1"/>
    </source>
</evidence>
<accession>A0ABW2B0D0</accession>
<comment type="caution">
    <text evidence="1">The sequence shown here is derived from an EMBL/GenBank/DDBJ whole genome shotgun (WGS) entry which is preliminary data.</text>
</comment>